<reference evidence="1 2" key="1">
    <citation type="submission" date="2021-07" db="EMBL/GenBank/DDBJ databases">
        <authorList>
            <consortium name="Genoscope - CEA"/>
            <person name="William W."/>
        </authorList>
    </citation>
    <scope>NUCLEOTIDE SEQUENCE [LARGE SCALE GENOMIC DNA]</scope>
</reference>
<dbReference type="EMBL" id="LS974623">
    <property type="protein sequence ID" value="CAG7903365.1"/>
    <property type="molecule type" value="Genomic_DNA"/>
</dbReference>
<dbReference type="Proteomes" id="UP000694005">
    <property type="component" value="Chromosome A07"/>
</dbReference>
<evidence type="ECO:0000313" key="2">
    <source>
        <dbReference type="Proteomes" id="UP000694005"/>
    </source>
</evidence>
<evidence type="ECO:0000313" key="1">
    <source>
        <dbReference type="EMBL" id="CAG7903365.1"/>
    </source>
</evidence>
<dbReference type="AlphaFoldDB" id="A0A8D9HQ40"/>
<proteinExistence type="predicted"/>
<protein>
    <submittedName>
        <fullName evidence="1">Uncharacterized protein</fullName>
    </submittedName>
</protein>
<sequence>MSTCPQGRDVYVRLPMNLGSSLRLMAISSTTSKIEEEVISFQSSLNQW</sequence>
<accession>A0A8D9HQ40</accession>
<organism evidence="1 2">
    <name type="scientific">Brassica campestris</name>
    <name type="common">Field mustard</name>
    <dbReference type="NCBI Taxonomy" id="3711"/>
    <lineage>
        <taxon>Eukaryota</taxon>
        <taxon>Viridiplantae</taxon>
        <taxon>Streptophyta</taxon>
        <taxon>Embryophyta</taxon>
        <taxon>Tracheophyta</taxon>
        <taxon>Spermatophyta</taxon>
        <taxon>Magnoliopsida</taxon>
        <taxon>eudicotyledons</taxon>
        <taxon>Gunneridae</taxon>
        <taxon>Pentapetalae</taxon>
        <taxon>rosids</taxon>
        <taxon>malvids</taxon>
        <taxon>Brassicales</taxon>
        <taxon>Brassicaceae</taxon>
        <taxon>Brassiceae</taxon>
        <taxon>Brassica</taxon>
    </lineage>
</organism>
<name>A0A8D9HQ40_BRACM</name>
<dbReference type="Gramene" id="A07p30090.2_BraZ1">
    <property type="protein sequence ID" value="A07p30090.2_BraZ1.CDS"/>
    <property type="gene ID" value="A07g30090.2_BraZ1"/>
</dbReference>
<gene>
    <name evidence="1" type="ORF">BRAPAZ1V2_A07P30090.2</name>
</gene>